<dbReference type="GO" id="GO:0006629">
    <property type="term" value="P:lipid metabolic process"/>
    <property type="evidence" value="ECO:0007669"/>
    <property type="project" value="InterPro"/>
</dbReference>
<keyword evidence="5" id="KW-0472">Membrane</keyword>
<accession>A0A453KDG0</accession>
<keyword evidence="5" id="KW-0812">Transmembrane</keyword>
<proteinExistence type="predicted"/>
<evidence type="ECO:0000256" key="4">
    <source>
        <dbReference type="ARBA" id="ARBA00023180"/>
    </source>
</evidence>
<evidence type="ECO:0000313" key="7">
    <source>
        <dbReference type="EnsemblPlants" id="AET5Gv20382200.1"/>
    </source>
</evidence>
<keyword evidence="8" id="KW-1185">Reference proteome</keyword>
<feature type="domain" description="Saposin B-type" evidence="6">
    <location>
        <begin position="219"/>
        <end position="299"/>
    </location>
</feature>
<dbReference type="SUPFAM" id="SSF47862">
    <property type="entry name" value="Saposin"/>
    <property type="match status" value="2"/>
</dbReference>
<keyword evidence="5" id="KW-1133">Transmembrane helix</keyword>
<dbReference type="AlphaFoldDB" id="A0A453KDG0"/>
<dbReference type="STRING" id="200361.A0A453KDG0"/>
<dbReference type="Pfam" id="PF05184">
    <property type="entry name" value="SapB_1"/>
    <property type="match status" value="2"/>
</dbReference>
<dbReference type="Proteomes" id="UP000015105">
    <property type="component" value="Chromosome 5D"/>
</dbReference>
<dbReference type="GO" id="GO:0004190">
    <property type="term" value="F:aspartic-type endopeptidase activity"/>
    <property type="evidence" value="ECO:0007669"/>
    <property type="project" value="UniProtKB-KW"/>
</dbReference>
<dbReference type="PROSITE" id="PS50015">
    <property type="entry name" value="SAP_B"/>
    <property type="match status" value="2"/>
</dbReference>
<keyword evidence="1" id="KW-0645">Protease</keyword>
<reference evidence="7" key="3">
    <citation type="journal article" date="2017" name="Nature">
        <title>Genome sequence of the progenitor of the wheat D genome Aegilops tauschii.</title>
        <authorList>
            <person name="Luo M.C."/>
            <person name="Gu Y.Q."/>
            <person name="Puiu D."/>
            <person name="Wang H."/>
            <person name="Twardziok S.O."/>
            <person name="Deal K.R."/>
            <person name="Huo N."/>
            <person name="Zhu T."/>
            <person name="Wang L."/>
            <person name="Wang Y."/>
            <person name="McGuire P.E."/>
            <person name="Liu S."/>
            <person name="Long H."/>
            <person name="Ramasamy R.K."/>
            <person name="Rodriguez J.C."/>
            <person name="Van S.L."/>
            <person name="Yuan L."/>
            <person name="Wang Z."/>
            <person name="Xia Z."/>
            <person name="Xiao L."/>
            <person name="Anderson O.D."/>
            <person name="Ouyang S."/>
            <person name="Liang Y."/>
            <person name="Zimin A.V."/>
            <person name="Pertea G."/>
            <person name="Qi P."/>
            <person name="Bennetzen J.L."/>
            <person name="Dai X."/>
            <person name="Dawson M.W."/>
            <person name="Muller H.G."/>
            <person name="Kugler K."/>
            <person name="Rivarola-Duarte L."/>
            <person name="Spannagl M."/>
            <person name="Mayer K.F.X."/>
            <person name="Lu F.H."/>
            <person name="Bevan M.W."/>
            <person name="Leroy P."/>
            <person name="Li P."/>
            <person name="You F.M."/>
            <person name="Sun Q."/>
            <person name="Liu Z."/>
            <person name="Lyons E."/>
            <person name="Wicker T."/>
            <person name="Salzberg S.L."/>
            <person name="Devos K.M."/>
            <person name="Dvorak J."/>
        </authorList>
    </citation>
    <scope>NUCLEOTIDE SEQUENCE [LARGE SCALE GENOMIC DNA]</scope>
    <source>
        <strain evidence="7">cv. AL8/78</strain>
    </source>
</reference>
<keyword evidence="1" id="KW-0378">Hydrolase</keyword>
<dbReference type="SMART" id="SM00741">
    <property type="entry name" value="SapB"/>
    <property type="match status" value="2"/>
</dbReference>
<dbReference type="Pfam" id="PF03489">
    <property type="entry name" value="SapB_2"/>
    <property type="match status" value="1"/>
</dbReference>
<keyword evidence="2" id="KW-0865">Zymogen</keyword>
<dbReference type="PANTHER" id="PTHR11480:SF100">
    <property type="entry name" value="SAPOSIN B-TYPE DOMAIN-CONTAINING PROTEIN"/>
    <property type="match status" value="1"/>
</dbReference>
<name>A0A453KDG0_AEGTS</name>
<reference evidence="7" key="4">
    <citation type="submission" date="2019-03" db="UniProtKB">
        <authorList>
            <consortium name="EnsemblPlants"/>
        </authorList>
    </citation>
    <scope>IDENTIFICATION</scope>
</reference>
<keyword evidence="1" id="KW-0064">Aspartyl protease</keyword>
<dbReference type="EnsemblPlants" id="AET5Gv20382200.1">
    <property type="protein sequence ID" value="AET5Gv20382200.1"/>
    <property type="gene ID" value="AET5Gv20382200"/>
</dbReference>
<evidence type="ECO:0000256" key="5">
    <source>
        <dbReference type="SAM" id="Phobius"/>
    </source>
</evidence>
<dbReference type="InterPro" id="IPR008139">
    <property type="entry name" value="SaposinB_dom"/>
</dbReference>
<reference evidence="8" key="1">
    <citation type="journal article" date="2014" name="Science">
        <title>Ancient hybridizations among the ancestral genomes of bread wheat.</title>
        <authorList>
            <consortium name="International Wheat Genome Sequencing Consortium,"/>
            <person name="Marcussen T."/>
            <person name="Sandve S.R."/>
            <person name="Heier L."/>
            <person name="Spannagl M."/>
            <person name="Pfeifer M."/>
            <person name="Jakobsen K.S."/>
            <person name="Wulff B.B."/>
            <person name="Steuernagel B."/>
            <person name="Mayer K.F."/>
            <person name="Olsen O.A."/>
        </authorList>
    </citation>
    <scope>NUCLEOTIDE SEQUENCE [LARGE SCALE GENOMIC DNA]</scope>
    <source>
        <strain evidence="8">cv. AL8/78</strain>
    </source>
</reference>
<keyword evidence="3" id="KW-1015">Disulfide bond</keyword>
<dbReference type="PANTHER" id="PTHR11480">
    <property type="entry name" value="SAPOSIN-RELATED"/>
    <property type="match status" value="1"/>
</dbReference>
<feature type="domain" description="Saposin B-type" evidence="6">
    <location>
        <begin position="133"/>
        <end position="212"/>
    </location>
</feature>
<evidence type="ECO:0000256" key="3">
    <source>
        <dbReference type="ARBA" id="ARBA00023157"/>
    </source>
</evidence>
<evidence type="ECO:0000313" key="8">
    <source>
        <dbReference type="Proteomes" id="UP000015105"/>
    </source>
</evidence>
<sequence>QSGEITRAVVPLPSLVSISPLIRRPLPSLSFRRFVFDRFHRANHRTWFLRFQDLGAAPASRDQIVDVRTMGLGLGAPFFLLVLLLLAAGSGAMPQDKRIHRNYVLLDLDTIEIRPNGKEEISSSKIHVSVESGSTICSTCENLTNKAVSYLSEKQTQDEIMEILHGACSQTFSLEQKCLEMVDSYATLLFAKVTEIKPDEFCKRYGLCRDVSFLSVAKSESTCAFCHHLVDEVLSKMKDPDAQFEILQLLIKECNKVKGHVQECKRMVLEYVPLILVNGEKLLEKKDVCTLMQACDASKTRAGGSFFDGELRSDA</sequence>
<protein>
    <recommendedName>
        <fullName evidence="6">Saposin B-type domain-containing protein</fullName>
    </recommendedName>
</protein>
<evidence type="ECO:0000256" key="2">
    <source>
        <dbReference type="ARBA" id="ARBA00023145"/>
    </source>
</evidence>
<feature type="transmembrane region" description="Helical" evidence="5">
    <location>
        <begin position="74"/>
        <end position="93"/>
    </location>
</feature>
<dbReference type="InterPro" id="IPR008138">
    <property type="entry name" value="SapB_2"/>
</dbReference>
<reference evidence="8" key="2">
    <citation type="journal article" date="2017" name="Nat. Plants">
        <title>The Aegilops tauschii genome reveals multiple impacts of transposons.</title>
        <authorList>
            <person name="Zhao G."/>
            <person name="Zou C."/>
            <person name="Li K."/>
            <person name="Wang K."/>
            <person name="Li T."/>
            <person name="Gao L."/>
            <person name="Zhang X."/>
            <person name="Wang H."/>
            <person name="Yang Z."/>
            <person name="Liu X."/>
            <person name="Jiang W."/>
            <person name="Mao L."/>
            <person name="Kong X."/>
            <person name="Jiao Y."/>
            <person name="Jia J."/>
        </authorList>
    </citation>
    <scope>NUCLEOTIDE SEQUENCE [LARGE SCALE GENOMIC DNA]</scope>
    <source>
        <strain evidence="8">cv. AL8/78</strain>
    </source>
</reference>
<dbReference type="InterPro" id="IPR051428">
    <property type="entry name" value="Sphingo_Act-Surfact_Prot"/>
</dbReference>
<dbReference type="InterPro" id="IPR011001">
    <property type="entry name" value="Saposin-like"/>
</dbReference>
<evidence type="ECO:0000259" key="6">
    <source>
        <dbReference type="PROSITE" id="PS50015"/>
    </source>
</evidence>
<dbReference type="InterPro" id="IPR007856">
    <property type="entry name" value="SapB_1"/>
</dbReference>
<reference evidence="7" key="5">
    <citation type="journal article" date="2021" name="G3 (Bethesda)">
        <title>Aegilops tauschii genome assembly Aet v5.0 features greater sequence contiguity and improved annotation.</title>
        <authorList>
            <person name="Wang L."/>
            <person name="Zhu T."/>
            <person name="Rodriguez J.C."/>
            <person name="Deal K.R."/>
            <person name="Dubcovsky J."/>
            <person name="McGuire P.E."/>
            <person name="Lux T."/>
            <person name="Spannagl M."/>
            <person name="Mayer K.F.X."/>
            <person name="Baldrich P."/>
            <person name="Meyers B.C."/>
            <person name="Huo N."/>
            <person name="Gu Y.Q."/>
            <person name="Zhou H."/>
            <person name="Devos K.M."/>
            <person name="Bennetzen J.L."/>
            <person name="Unver T."/>
            <person name="Budak H."/>
            <person name="Gulick P.J."/>
            <person name="Galiba G."/>
            <person name="Kalapos B."/>
            <person name="Nelson D.R."/>
            <person name="Li P."/>
            <person name="You F.M."/>
            <person name="Luo M.C."/>
            <person name="Dvorak J."/>
        </authorList>
    </citation>
    <scope>NUCLEOTIDE SEQUENCE [LARGE SCALE GENOMIC DNA]</scope>
    <source>
        <strain evidence="7">cv. AL8/78</strain>
    </source>
</reference>
<keyword evidence="4" id="KW-0325">Glycoprotein</keyword>
<dbReference type="Gene3D" id="1.10.225.10">
    <property type="entry name" value="Saposin-like"/>
    <property type="match status" value="2"/>
</dbReference>
<organism evidence="7 8">
    <name type="scientific">Aegilops tauschii subsp. strangulata</name>
    <name type="common">Goatgrass</name>
    <dbReference type="NCBI Taxonomy" id="200361"/>
    <lineage>
        <taxon>Eukaryota</taxon>
        <taxon>Viridiplantae</taxon>
        <taxon>Streptophyta</taxon>
        <taxon>Embryophyta</taxon>
        <taxon>Tracheophyta</taxon>
        <taxon>Spermatophyta</taxon>
        <taxon>Magnoliopsida</taxon>
        <taxon>Liliopsida</taxon>
        <taxon>Poales</taxon>
        <taxon>Poaceae</taxon>
        <taxon>BOP clade</taxon>
        <taxon>Pooideae</taxon>
        <taxon>Triticodae</taxon>
        <taxon>Triticeae</taxon>
        <taxon>Triticinae</taxon>
        <taxon>Aegilops</taxon>
    </lineage>
</organism>
<evidence type="ECO:0000256" key="1">
    <source>
        <dbReference type="ARBA" id="ARBA00022750"/>
    </source>
</evidence>
<dbReference type="Gramene" id="AET5Gv20382200.1">
    <property type="protein sequence ID" value="AET5Gv20382200.1"/>
    <property type="gene ID" value="AET5Gv20382200"/>
</dbReference>